<evidence type="ECO:0000313" key="6">
    <source>
        <dbReference type="EMBL" id="PIZ94712.1"/>
    </source>
</evidence>
<evidence type="ECO:0000256" key="5">
    <source>
        <dbReference type="HAMAP-Rule" id="MF_00340"/>
    </source>
</evidence>
<organism evidence="6 7">
    <name type="scientific">Candidatus Magasanikbacteria bacterium CG_4_10_14_0_2_um_filter_37_12</name>
    <dbReference type="NCBI Taxonomy" id="1974637"/>
    <lineage>
        <taxon>Bacteria</taxon>
        <taxon>Candidatus Magasanikiibacteriota</taxon>
    </lineage>
</organism>
<dbReference type="PANTHER" id="PTHR35534">
    <property type="entry name" value="50S RIBOSOMAL PROTEIN L32"/>
    <property type="match status" value="1"/>
</dbReference>
<reference evidence="7" key="1">
    <citation type="submission" date="2017-09" db="EMBL/GenBank/DDBJ databases">
        <title>Depth-based differentiation of microbial function through sediment-hosted aquifers and enrichment of novel symbionts in the deep terrestrial subsurface.</title>
        <authorList>
            <person name="Probst A.J."/>
            <person name="Ladd B."/>
            <person name="Jarett J.K."/>
            <person name="Geller-Mcgrath D.E."/>
            <person name="Sieber C.M.K."/>
            <person name="Emerson J.B."/>
            <person name="Anantharaman K."/>
            <person name="Thomas B.C."/>
            <person name="Malmstrom R."/>
            <person name="Stieglmeier M."/>
            <person name="Klingl A."/>
            <person name="Woyke T."/>
            <person name="Ryan C.M."/>
            <person name="Banfield J.F."/>
        </authorList>
    </citation>
    <scope>NUCLEOTIDE SEQUENCE [LARGE SCALE GENOMIC DNA]</scope>
</reference>
<comment type="caution">
    <text evidence="6">The sequence shown here is derived from an EMBL/GenBank/DDBJ whole genome shotgun (WGS) entry which is preliminary data.</text>
</comment>
<keyword evidence="3 5" id="KW-0687">Ribonucleoprotein</keyword>
<proteinExistence type="inferred from homology"/>
<evidence type="ECO:0000256" key="3">
    <source>
        <dbReference type="ARBA" id="ARBA00023274"/>
    </source>
</evidence>
<protein>
    <recommendedName>
        <fullName evidence="4 5">Large ribosomal subunit protein bL32</fullName>
    </recommendedName>
</protein>
<dbReference type="Pfam" id="PF01783">
    <property type="entry name" value="Ribosomal_L32p"/>
    <property type="match status" value="1"/>
</dbReference>
<evidence type="ECO:0000256" key="1">
    <source>
        <dbReference type="ARBA" id="ARBA00008560"/>
    </source>
</evidence>
<name>A0A2M7V7K8_9BACT</name>
<dbReference type="HAMAP" id="MF_00340">
    <property type="entry name" value="Ribosomal_bL32"/>
    <property type="match status" value="1"/>
</dbReference>
<keyword evidence="2 5" id="KW-0689">Ribosomal protein</keyword>
<dbReference type="PANTHER" id="PTHR35534:SF1">
    <property type="entry name" value="LARGE RIBOSOMAL SUBUNIT PROTEIN BL32"/>
    <property type="match status" value="1"/>
</dbReference>
<dbReference type="EMBL" id="PFPK01000034">
    <property type="protein sequence ID" value="PIZ94712.1"/>
    <property type="molecule type" value="Genomic_DNA"/>
</dbReference>
<evidence type="ECO:0000256" key="4">
    <source>
        <dbReference type="ARBA" id="ARBA00035178"/>
    </source>
</evidence>
<dbReference type="InterPro" id="IPR002677">
    <property type="entry name" value="Ribosomal_bL32"/>
</dbReference>
<dbReference type="SUPFAM" id="SSF57829">
    <property type="entry name" value="Zn-binding ribosomal proteins"/>
    <property type="match status" value="1"/>
</dbReference>
<dbReference type="GO" id="GO:0015934">
    <property type="term" value="C:large ribosomal subunit"/>
    <property type="evidence" value="ECO:0007669"/>
    <property type="project" value="InterPro"/>
</dbReference>
<sequence length="72" mass="8131">MGLPSKRRTNTSKKQRAAHFALKKTDTISCPNCKKAILPHKACLNCGEYKGRKVVDVAKRTTRRSKHIKPIN</sequence>
<gene>
    <name evidence="5" type="primary">rpmF</name>
    <name evidence="6" type="ORF">COX81_02800</name>
</gene>
<evidence type="ECO:0000313" key="7">
    <source>
        <dbReference type="Proteomes" id="UP000228568"/>
    </source>
</evidence>
<dbReference type="GO" id="GO:0003735">
    <property type="term" value="F:structural constituent of ribosome"/>
    <property type="evidence" value="ECO:0007669"/>
    <property type="project" value="InterPro"/>
</dbReference>
<comment type="similarity">
    <text evidence="1 5">Belongs to the bacterial ribosomal protein bL32 family.</text>
</comment>
<dbReference type="NCBIfam" id="TIGR01031">
    <property type="entry name" value="rpmF_bact"/>
    <property type="match status" value="1"/>
</dbReference>
<dbReference type="AlphaFoldDB" id="A0A2M7V7K8"/>
<evidence type="ECO:0000256" key="2">
    <source>
        <dbReference type="ARBA" id="ARBA00022980"/>
    </source>
</evidence>
<dbReference type="Proteomes" id="UP000228568">
    <property type="component" value="Unassembled WGS sequence"/>
</dbReference>
<dbReference type="InterPro" id="IPR011332">
    <property type="entry name" value="Ribosomal_zn-bd"/>
</dbReference>
<dbReference type="InterPro" id="IPR044957">
    <property type="entry name" value="Ribosomal_bL32_bact"/>
</dbReference>
<dbReference type="GO" id="GO:0006412">
    <property type="term" value="P:translation"/>
    <property type="evidence" value="ECO:0007669"/>
    <property type="project" value="UniProtKB-UniRule"/>
</dbReference>
<accession>A0A2M7V7K8</accession>